<evidence type="ECO:0000256" key="2">
    <source>
        <dbReference type="ARBA" id="ARBA00022448"/>
    </source>
</evidence>
<feature type="transmembrane region" description="Helical" evidence="6">
    <location>
        <begin position="127"/>
        <end position="152"/>
    </location>
</feature>
<dbReference type="STRING" id="1016849.A0A0D1YIP7"/>
<dbReference type="OrthoDB" id="6730379at2759"/>
<dbReference type="HOGENOM" id="CLU_001265_0_5_1"/>
<sequence>MVHEGELKNLHQHGDKALDFLETHEAITYTKEEEKAVLRKIDKVLIPLTLGSYTIQYMDKSVMAQTTIYDLFTSLGLHGQQYSWCSAIFYFGYLAFQSILARLLNYVPLGRFVTHTSPAEALTDVKVWYGFFYAIACVVPATSVANFGSLIINGFGFGTFETSLLNCPLGVVQDMTLIAVGYIAYTYKDNRCLMQILCNIPAVIGSVLVYALPQKNRVGRLLGFYMTPTTNGSLPMLFALTTTNIAGHTKTSVATSVLFLGYCAGFIIGPQFFLTSQAPRYQTGFQEMIVLFALSSSMPAFYWLFAKHLNRQKARKLQEMQGADQHIENEEFFDLTDKQQQHFVYSM</sequence>
<evidence type="ECO:0000256" key="4">
    <source>
        <dbReference type="ARBA" id="ARBA00022989"/>
    </source>
</evidence>
<protein>
    <recommendedName>
        <fullName evidence="9">Major facilitator superfamily (MFS) profile domain-containing protein</fullName>
    </recommendedName>
</protein>
<feature type="transmembrane region" description="Helical" evidence="6">
    <location>
        <begin position="253"/>
        <end position="273"/>
    </location>
</feature>
<evidence type="ECO:0000256" key="1">
    <source>
        <dbReference type="ARBA" id="ARBA00004141"/>
    </source>
</evidence>
<dbReference type="EMBL" id="KN846953">
    <property type="protein sequence ID" value="KIV80889.1"/>
    <property type="molecule type" value="Genomic_DNA"/>
</dbReference>
<feature type="transmembrane region" description="Helical" evidence="6">
    <location>
        <begin position="193"/>
        <end position="212"/>
    </location>
</feature>
<feature type="transmembrane region" description="Helical" evidence="6">
    <location>
        <begin position="164"/>
        <end position="187"/>
    </location>
</feature>
<feature type="transmembrane region" description="Helical" evidence="6">
    <location>
        <begin position="285"/>
        <end position="306"/>
    </location>
</feature>
<dbReference type="SUPFAM" id="SSF103473">
    <property type="entry name" value="MFS general substrate transporter"/>
    <property type="match status" value="2"/>
</dbReference>
<dbReference type="InterPro" id="IPR036259">
    <property type="entry name" value="MFS_trans_sf"/>
</dbReference>
<evidence type="ECO:0000256" key="3">
    <source>
        <dbReference type="ARBA" id="ARBA00022692"/>
    </source>
</evidence>
<accession>A0A0D1YIP7</accession>
<dbReference type="PANTHER" id="PTHR43791:SF97">
    <property type="entry name" value="ALLANTOATE TRANSPORTER, PUTATIVE (AFU_ORTHOLOGUE AFUA_1G14700)-RELATED"/>
    <property type="match status" value="1"/>
</dbReference>
<keyword evidence="5 6" id="KW-0472">Membrane</keyword>
<dbReference type="AlphaFoldDB" id="A0A0D1YIP7"/>
<gene>
    <name evidence="7" type="ORF">PV11_08356</name>
</gene>
<reference evidence="7 8" key="1">
    <citation type="submission" date="2015-01" db="EMBL/GenBank/DDBJ databases">
        <title>The Genome Sequence of Exophiala sideris CBS121828.</title>
        <authorList>
            <consortium name="The Broad Institute Genomics Platform"/>
            <person name="Cuomo C."/>
            <person name="de Hoog S."/>
            <person name="Gorbushina A."/>
            <person name="Stielow B."/>
            <person name="Teixiera M."/>
            <person name="Abouelleil A."/>
            <person name="Chapman S.B."/>
            <person name="Priest M."/>
            <person name="Young S.K."/>
            <person name="Wortman J."/>
            <person name="Nusbaum C."/>
            <person name="Birren B."/>
        </authorList>
    </citation>
    <scope>NUCLEOTIDE SEQUENCE [LARGE SCALE GENOMIC DNA]</scope>
    <source>
        <strain evidence="7 8">CBS 121828</strain>
    </source>
</reference>
<dbReference type="Proteomes" id="UP000053599">
    <property type="component" value="Unassembled WGS sequence"/>
</dbReference>
<name>A0A0D1YIP7_9EURO</name>
<keyword evidence="2" id="KW-0813">Transport</keyword>
<evidence type="ECO:0000256" key="5">
    <source>
        <dbReference type="ARBA" id="ARBA00023136"/>
    </source>
</evidence>
<evidence type="ECO:0000313" key="8">
    <source>
        <dbReference type="Proteomes" id="UP000053599"/>
    </source>
</evidence>
<keyword evidence="3 6" id="KW-0812">Transmembrane</keyword>
<dbReference type="GO" id="GO:0016020">
    <property type="term" value="C:membrane"/>
    <property type="evidence" value="ECO:0007669"/>
    <property type="project" value="UniProtKB-SubCell"/>
</dbReference>
<dbReference type="GO" id="GO:0022857">
    <property type="term" value="F:transmembrane transporter activity"/>
    <property type="evidence" value="ECO:0007669"/>
    <property type="project" value="TreeGrafter"/>
</dbReference>
<comment type="subcellular location">
    <subcellularLocation>
        <location evidence="1">Membrane</location>
        <topology evidence="1">Multi-pass membrane protein</topology>
    </subcellularLocation>
</comment>
<evidence type="ECO:0000313" key="7">
    <source>
        <dbReference type="EMBL" id="KIV80889.1"/>
    </source>
</evidence>
<evidence type="ECO:0000256" key="6">
    <source>
        <dbReference type="SAM" id="Phobius"/>
    </source>
</evidence>
<evidence type="ECO:0008006" key="9">
    <source>
        <dbReference type="Google" id="ProtNLM"/>
    </source>
</evidence>
<keyword evidence="4 6" id="KW-1133">Transmembrane helix</keyword>
<dbReference type="PANTHER" id="PTHR43791">
    <property type="entry name" value="PERMEASE-RELATED"/>
    <property type="match status" value="1"/>
</dbReference>
<feature type="transmembrane region" description="Helical" evidence="6">
    <location>
        <begin position="87"/>
        <end position="107"/>
    </location>
</feature>
<proteinExistence type="predicted"/>
<organism evidence="7 8">
    <name type="scientific">Exophiala sideris</name>
    <dbReference type="NCBI Taxonomy" id="1016849"/>
    <lineage>
        <taxon>Eukaryota</taxon>
        <taxon>Fungi</taxon>
        <taxon>Dikarya</taxon>
        <taxon>Ascomycota</taxon>
        <taxon>Pezizomycotina</taxon>
        <taxon>Eurotiomycetes</taxon>
        <taxon>Chaetothyriomycetidae</taxon>
        <taxon>Chaetothyriales</taxon>
        <taxon>Herpotrichiellaceae</taxon>
        <taxon>Exophiala</taxon>
    </lineage>
</organism>